<comment type="function">
    <text evidence="1">Hydrolyzes a variety of simple alpha-D-galactoside as well as more complex molecules such as oligosaccharides and polysaccharides.</text>
</comment>
<name>A9VAR6_MONBE</name>
<dbReference type="EC" id="3.2.1.22" evidence="10"/>
<dbReference type="SUPFAM" id="SSF51445">
    <property type="entry name" value="(Trans)glycosidases"/>
    <property type="match status" value="1"/>
</dbReference>
<dbReference type="InterPro" id="IPR002241">
    <property type="entry name" value="Glyco_hydro_27"/>
</dbReference>
<dbReference type="RefSeq" id="XP_001749778.1">
    <property type="nucleotide sequence ID" value="XM_001749726.1"/>
</dbReference>
<dbReference type="PRINTS" id="PR00740">
    <property type="entry name" value="GLHYDRLASE27"/>
</dbReference>
<dbReference type="PANTHER" id="PTHR11452:SF83">
    <property type="entry name" value="ALPHA-GALACTOSIDASE"/>
    <property type="match status" value="1"/>
</dbReference>
<comment type="subcellular location">
    <subcellularLocation>
        <location evidence="2">Secreted</location>
    </subcellularLocation>
</comment>
<dbReference type="CDD" id="cd14792">
    <property type="entry name" value="GH27"/>
    <property type="match status" value="1"/>
</dbReference>
<evidence type="ECO:0000256" key="8">
    <source>
        <dbReference type="ARBA" id="ARBA00023180"/>
    </source>
</evidence>
<evidence type="ECO:0000256" key="10">
    <source>
        <dbReference type="RuleBase" id="RU361168"/>
    </source>
</evidence>
<dbReference type="Proteomes" id="UP000001357">
    <property type="component" value="Unassembled WGS sequence"/>
</dbReference>
<evidence type="ECO:0000256" key="7">
    <source>
        <dbReference type="ARBA" id="ARBA00023157"/>
    </source>
</evidence>
<dbReference type="Gene3D" id="2.60.40.1180">
    <property type="entry name" value="Golgi alpha-mannosidase II"/>
    <property type="match status" value="1"/>
</dbReference>
<evidence type="ECO:0000256" key="9">
    <source>
        <dbReference type="ARBA" id="ARBA00023295"/>
    </source>
</evidence>
<dbReference type="PROSITE" id="PS50041">
    <property type="entry name" value="C_TYPE_LECTIN_2"/>
    <property type="match status" value="1"/>
</dbReference>
<dbReference type="KEGG" id="mbr:MONBRDRAFT_38878"/>
<feature type="chain" id="PRO_5002745303" description="Alpha-galactosidase" evidence="12">
    <location>
        <begin position="19"/>
        <end position="890"/>
    </location>
</feature>
<dbReference type="EMBL" id="CH991574">
    <property type="protein sequence ID" value="EDQ85367.1"/>
    <property type="molecule type" value="Genomic_DNA"/>
</dbReference>
<keyword evidence="5 12" id="KW-0732">Signal</keyword>
<evidence type="ECO:0000256" key="4">
    <source>
        <dbReference type="ARBA" id="ARBA00022525"/>
    </source>
</evidence>
<keyword evidence="6 10" id="KW-0378">Hydrolase</keyword>
<evidence type="ECO:0000313" key="15">
    <source>
        <dbReference type="Proteomes" id="UP000001357"/>
    </source>
</evidence>
<proteinExistence type="inferred from homology"/>
<dbReference type="GeneID" id="5895058"/>
<dbReference type="GO" id="GO:0016139">
    <property type="term" value="P:glycoside catabolic process"/>
    <property type="evidence" value="ECO:0000318"/>
    <property type="project" value="GO_Central"/>
</dbReference>
<keyword evidence="9 10" id="KW-0326">Glycosidase</keyword>
<gene>
    <name evidence="14" type="ORF">MONBRDRAFT_38878</name>
</gene>
<evidence type="ECO:0000256" key="11">
    <source>
        <dbReference type="SAM" id="MobiDB-lite"/>
    </source>
</evidence>
<evidence type="ECO:0000256" key="6">
    <source>
        <dbReference type="ARBA" id="ARBA00022801"/>
    </source>
</evidence>
<dbReference type="InterPro" id="IPR013780">
    <property type="entry name" value="Glyco_hydro_b"/>
</dbReference>
<dbReference type="InterPro" id="IPR016186">
    <property type="entry name" value="C-type_lectin-like/link_sf"/>
</dbReference>
<feature type="compositionally biased region" description="Low complexity" evidence="11">
    <location>
        <begin position="752"/>
        <end position="762"/>
    </location>
</feature>
<feature type="domain" description="C-type lectin" evidence="13">
    <location>
        <begin position="614"/>
        <end position="743"/>
    </location>
</feature>
<evidence type="ECO:0000256" key="2">
    <source>
        <dbReference type="ARBA" id="ARBA00004613"/>
    </source>
</evidence>
<organism evidence="14 15">
    <name type="scientific">Monosiga brevicollis</name>
    <name type="common">Choanoflagellate</name>
    <dbReference type="NCBI Taxonomy" id="81824"/>
    <lineage>
        <taxon>Eukaryota</taxon>
        <taxon>Choanoflagellata</taxon>
        <taxon>Craspedida</taxon>
        <taxon>Salpingoecidae</taxon>
        <taxon>Monosiga</taxon>
    </lineage>
</organism>
<feature type="region of interest" description="Disordered" evidence="11">
    <location>
        <begin position="750"/>
        <end position="769"/>
    </location>
</feature>
<feature type="signal peptide" evidence="12">
    <location>
        <begin position="1"/>
        <end position="18"/>
    </location>
</feature>
<dbReference type="InterPro" id="IPR016187">
    <property type="entry name" value="CTDL_fold"/>
</dbReference>
<dbReference type="InterPro" id="IPR017853">
    <property type="entry name" value="GH"/>
</dbReference>
<dbReference type="PROSITE" id="PS51257">
    <property type="entry name" value="PROKAR_LIPOPROTEIN"/>
    <property type="match status" value="1"/>
</dbReference>
<accession>A9VAR6</accession>
<dbReference type="STRING" id="81824.A9VAR6"/>
<dbReference type="GO" id="GO:0005576">
    <property type="term" value="C:extracellular region"/>
    <property type="evidence" value="ECO:0007669"/>
    <property type="project" value="UniProtKB-SubCell"/>
</dbReference>
<keyword evidence="8" id="KW-0325">Glycoprotein</keyword>
<dbReference type="GO" id="GO:0009311">
    <property type="term" value="P:oligosaccharide metabolic process"/>
    <property type="evidence" value="ECO:0000318"/>
    <property type="project" value="GO_Central"/>
</dbReference>
<dbReference type="GO" id="GO:0005737">
    <property type="term" value="C:cytoplasm"/>
    <property type="evidence" value="ECO:0000318"/>
    <property type="project" value="GO_Central"/>
</dbReference>
<dbReference type="InParanoid" id="A9VAR6"/>
<keyword evidence="15" id="KW-1185">Reference proteome</keyword>
<dbReference type="GO" id="GO:0004557">
    <property type="term" value="F:alpha-galactosidase activity"/>
    <property type="evidence" value="ECO:0000318"/>
    <property type="project" value="GO_Central"/>
</dbReference>
<dbReference type="Gene3D" id="3.20.20.70">
    <property type="entry name" value="Aldolase class I"/>
    <property type="match status" value="1"/>
</dbReference>
<dbReference type="InterPro" id="IPR011042">
    <property type="entry name" value="6-blade_b-propeller_TolB-like"/>
</dbReference>
<dbReference type="FunFam" id="3.20.20.70:FF:000177">
    <property type="entry name" value="Alpha-galactosidase"/>
    <property type="match status" value="1"/>
</dbReference>
<dbReference type="InterPro" id="IPR000111">
    <property type="entry name" value="Glyco_hydro_27/36_CS"/>
</dbReference>
<dbReference type="Pfam" id="PF16499">
    <property type="entry name" value="Melibiase_2"/>
    <property type="match status" value="1"/>
</dbReference>
<dbReference type="PANTHER" id="PTHR11452">
    <property type="entry name" value="ALPHA-GALACTOSIDASE/ALPHA-N-ACETYLGALACTOSAMINIDASE"/>
    <property type="match status" value="1"/>
</dbReference>
<dbReference type="Pfam" id="PF00059">
    <property type="entry name" value="Lectin_C"/>
    <property type="match status" value="1"/>
</dbReference>
<evidence type="ECO:0000313" key="14">
    <source>
        <dbReference type="EMBL" id="EDQ85367.1"/>
    </source>
</evidence>
<dbReference type="Gene3D" id="3.10.100.10">
    <property type="entry name" value="Mannose-Binding Protein A, subunit A"/>
    <property type="match status" value="1"/>
</dbReference>
<dbReference type="CDD" id="cd00037">
    <property type="entry name" value="CLECT"/>
    <property type="match status" value="1"/>
</dbReference>
<protein>
    <recommendedName>
        <fullName evidence="10">Alpha-galactosidase</fullName>
        <ecNumber evidence="10">3.2.1.22</ecNumber>
    </recommendedName>
    <alternativeName>
        <fullName evidence="10">Melibiase</fullName>
    </alternativeName>
</protein>
<dbReference type="Gene3D" id="2.120.10.30">
    <property type="entry name" value="TolB, C-terminal domain"/>
    <property type="match status" value="1"/>
</dbReference>
<evidence type="ECO:0000256" key="5">
    <source>
        <dbReference type="ARBA" id="ARBA00022729"/>
    </source>
</evidence>
<keyword evidence="7 10" id="KW-1015">Disulfide bond</keyword>
<evidence type="ECO:0000256" key="1">
    <source>
        <dbReference type="ARBA" id="ARBA00003969"/>
    </source>
</evidence>
<dbReference type="eggNOG" id="KOG2366">
    <property type="taxonomic scope" value="Eukaryota"/>
</dbReference>
<dbReference type="SUPFAM" id="SSF56436">
    <property type="entry name" value="C-type lectin-like"/>
    <property type="match status" value="1"/>
</dbReference>
<dbReference type="PROSITE" id="PS00512">
    <property type="entry name" value="ALPHA_GALACTOSIDASE"/>
    <property type="match status" value="1"/>
</dbReference>
<evidence type="ECO:0000256" key="3">
    <source>
        <dbReference type="ARBA" id="ARBA00009743"/>
    </source>
</evidence>
<comment type="similarity">
    <text evidence="3 10">Belongs to the glycosyl hydrolase 27 family.</text>
</comment>
<dbReference type="InterPro" id="IPR001304">
    <property type="entry name" value="C-type_lectin-like"/>
</dbReference>
<evidence type="ECO:0000259" key="13">
    <source>
        <dbReference type="PROSITE" id="PS50041"/>
    </source>
</evidence>
<reference evidence="14 15" key="1">
    <citation type="journal article" date="2008" name="Nature">
        <title>The genome of the choanoflagellate Monosiga brevicollis and the origin of metazoans.</title>
        <authorList>
            <consortium name="JGI Sequencing"/>
            <person name="King N."/>
            <person name="Westbrook M.J."/>
            <person name="Young S.L."/>
            <person name="Kuo A."/>
            <person name="Abedin M."/>
            <person name="Chapman J."/>
            <person name="Fairclough S."/>
            <person name="Hellsten U."/>
            <person name="Isogai Y."/>
            <person name="Letunic I."/>
            <person name="Marr M."/>
            <person name="Pincus D."/>
            <person name="Putnam N."/>
            <person name="Rokas A."/>
            <person name="Wright K.J."/>
            <person name="Zuzow R."/>
            <person name="Dirks W."/>
            <person name="Good M."/>
            <person name="Goodstein D."/>
            <person name="Lemons D."/>
            <person name="Li W."/>
            <person name="Lyons J.B."/>
            <person name="Morris A."/>
            <person name="Nichols S."/>
            <person name="Richter D.J."/>
            <person name="Salamov A."/>
            <person name="Bork P."/>
            <person name="Lim W.A."/>
            <person name="Manning G."/>
            <person name="Miller W.T."/>
            <person name="McGinnis W."/>
            <person name="Shapiro H."/>
            <person name="Tjian R."/>
            <person name="Grigoriev I.V."/>
            <person name="Rokhsar D."/>
        </authorList>
    </citation>
    <scope>NUCLEOTIDE SEQUENCE [LARGE SCALE GENOMIC DNA]</scope>
    <source>
        <strain evidence="15">MX1 / ATCC 50154</strain>
    </source>
</reference>
<sequence>MTRGVWIVAGLLLAGCAAQGRQDGKLSLTPPMGWMSWEIFRCETDCASDPDNCINDKLYMTSADALAEGGYLAAGYDTIHIDDCWERQTPTRDPNTDRLVPNATRFPDGMKAVADYVHGKGVKFGLYTAESSKTCGGYPASKDHEVLDASTFAEWGVDYLKVDGCGDTSYYNEGYPRMGSALQNQSRDIVYSCSWPAYLGSDETTKPYERFIEIGCNLWRNWNDIQCNWASLSSIIDHWGQYGETLRKYAGPGHWNDPDMLLIGNDCINADEARTQMAIWSIVAAPLIMGNDVRNISAEHRNILLNKDAIASGGRLATCLVPLGPTLTACHCPPASPQTDGSSCLKNNAKCGWVNNNNYMYFDKLDKTPPVQHLNISLRFADVGLAGPVEVYDIWAQKSLGVAQDTIAQWDLETGRLFIGDVGGNDPVRGRWFAQRTWKHDTMTMFLTLALSVRMIWTHTTQAIAEEEVTLYRESDGFVNMGWPFCEGFRCYETPTSDYHAPVLAWPHNNQQSAVVAGFVYRGSHFPPSLYGTLFYGDYGLRFLNSAVFDETGSTVEREFLFDTDPGQFTTLEPSPREDLWIGMVSGKVDRYFYLEDPYGGPVPQPITVPRDRYVLLPEPMNFTSALAACSKLEAIVVAPVDEHERLLLELALYEWLTGETLTIVPEVITTYVDHWVALARDGRPDVLHGFQWLEGSAYNASATPWQDGEPNNLGQVCVWSGYNGAGMFDDDNCAAEHHVVCDLRRGVPELSSTTPGPTSTTWGAGIGTTSEMGTNTMPMTTMSSEVMVLTLGVALPTEAVGTQLETTVNFDGLNVSLPVTLTLPVGSRHVLHALSSLCQNYALWVFTGWNVGGPDRLEFEVSGEWPVIRARYEQRGQRPHKQCLPFKLI</sequence>
<evidence type="ECO:0000256" key="12">
    <source>
        <dbReference type="SAM" id="SignalP"/>
    </source>
</evidence>
<dbReference type="AlphaFoldDB" id="A9VAR6"/>
<dbReference type="InterPro" id="IPR013785">
    <property type="entry name" value="Aldolase_TIM"/>
</dbReference>
<keyword evidence="4" id="KW-0964">Secreted</keyword>
<comment type="catalytic activity">
    <reaction evidence="10">
        <text>Hydrolysis of terminal, non-reducing alpha-D-galactose residues in alpha-D-galactosides, including galactose oligosaccharides, galactomannans and galactolipids.</text>
        <dbReference type="EC" id="3.2.1.22"/>
    </reaction>
</comment>